<evidence type="ECO:0000313" key="1">
    <source>
        <dbReference type="Ensembl" id="ENSECRP00000003711.1"/>
    </source>
</evidence>
<organism evidence="1 2">
    <name type="scientific">Erpetoichthys calabaricus</name>
    <name type="common">Rope fish</name>
    <name type="synonym">Calamoichthys calabaricus</name>
    <dbReference type="NCBI Taxonomy" id="27687"/>
    <lineage>
        <taxon>Eukaryota</taxon>
        <taxon>Metazoa</taxon>
        <taxon>Chordata</taxon>
        <taxon>Craniata</taxon>
        <taxon>Vertebrata</taxon>
        <taxon>Euteleostomi</taxon>
        <taxon>Actinopterygii</taxon>
        <taxon>Polypteriformes</taxon>
        <taxon>Polypteridae</taxon>
        <taxon>Erpetoichthys</taxon>
    </lineage>
</organism>
<evidence type="ECO:0000313" key="2">
    <source>
        <dbReference type="Proteomes" id="UP000694620"/>
    </source>
</evidence>
<dbReference type="Ensembl" id="ENSECRT00000003772.1">
    <property type="protein sequence ID" value="ENSECRP00000003711.1"/>
    <property type="gene ID" value="ENSECRG00000002557.1"/>
</dbReference>
<name>A0A8C4RJW4_ERPCA</name>
<protein>
    <submittedName>
        <fullName evidence="1">Uncharacterized protein</fullName>
    </submittedName>
</protein>
<reference evidence="1" key="1">
    <citation type="submission" date="2021-06" db="EMBL/GenBank/DDBJ databases">
        <authorList>
            <consortium name="Wellcome Sanger Institute Data Sharing"/>
        </authorList>
    </citation>
    <scope>NUCLEOTIDE SEQUENCE [LARGE SCALE GENOMIC DNA]</scope>
</reference>
<proteinExistence type="predicted"/>
<accession>A0A8C4RJW4</accession>
<keyword evidence="2" id="KW-1185">Reference proteome</keyword>
<dbReference type="Proteomes" id="UP000694620">
    <property type="component" value="Chromosome 1"/>
</dbReference>
<reference evidence="1" key="2">
    <citation type="submission" date="2025-08" db="UniProtKB">
        <authorList>
            <consortium name="Ensembl"/>
        </authorList>
    </citation>
    <scope>IDENTIFICATION</scope>
</reference>
<dbReference type="AlphaFoldDB" id="A0A8C4RJW4"/>
<sequence>MSLPPCPLLFIRHPGLPFHFQGGHLLGLHGKVRNIIEEFVLIPSYVFAFEQSYAHGQSGDVRLHLGRRDLENCQEETHRKKVSIVY</sequence>
<reference evidence="1" key="3">
    <citation type="submission" date="2025-09" db="UniProtKB">
        <authorList>
            <consortium name="Ensembl"/>
        </authorList>
    </citation>
    <scope>IDENTIFICATION</scope>
</reference>